<accession>A0AB33C5G2</accession>
<feature type="chain" id="PRO_5044193954" evidence="1">
    <location>
        <begin position="26"/>
        <end position="123"/>
    </location>
</feature>
<dbReference type="AlphaFoldDB" id="A0AB33C5G2"/>
<dbReference type="Proteomes" id="UP000198357">
    <property type="component" value="Chromosome"/>
</dbReference>
<dbReference type="EMBL" id="CP022263">
    <property type="protein sequence ID" value="ASK90167.1"/>
    <property type="molecule type" value="Genomic_DNA"/>
</dbReference>
<sequence length="123" mass="13597">MRDAGPMLRSLFTCLLILTASSAIAAPAATCQESDNLRFDGFPLSIVQMEQIGLTYAAKNTKAPQVPFAYANKDWLWLKEQYRPGDYFLAYEQLWPASGKPFASGYALVRGRCVLGVLSIRVS</sequence>
<feature type="signal peptide" evidence="1">
    <location>
        <begin position="1"/>
        <end position="25"/>
    </location>
</feature>
<evidence type="ECO:0000313" key="3">
    <source>
        <dbReference type="Proteomes" id="UP000198357"/>
    </source>
</evidence>
<reference evidence="2 3" key="1">
    <citation type="submission" date="2017-06" db="EMBL/GenBank/DDBJ databases">
        <title>First complete genome sequences of Xanthomonas citri pv. vignicola strains CFBP 7111, CFBP 7112 and CFBP 7113 using long-read technology.</title>
        <authorList>
            <person name="Ruh M."/>
            <person name="Briand M."/>
            <person name="Bonneau S."/>
            <person name="Jacques M.A."/>
            <person name="Chen N.W.G."/>
        </authorList>
    </citation>
    <scope>NUCLEOTIDE SEQUENCE [LARGE SCALE GENOMIC DNA]</scope>
    <source>
        <strain evidence="2 3">CFBP7111</strain>
    </source>
</reference>
<evidence type="ECO:0000313" key="2">
    <source>
        <dbReference type="EMBL" id="ASK90167.1"/>
    </source>
</evidence>
<evidence type="ECO:0000256" key="1">
    <source>
        <dbReference type="SAM" id="SignalP"/>
    </source>
</evidence>
<proteinExistence type="predicted"/>
<gene>
    <name evidence="2" type="ORF">XcvCFBP7111P_00185</name>
</gene>
<keyword evidence="1" id="KW-0732">Signal</keyword>
<name>A0AB33C5G2_XANCI</name>
<protein>
    <submittedName>
        <fullName evidence="2">Uncharacterized protein</fullName>
    </submittedName>
</protein>
<organism evidence="2 3">
    <name type="scientific">Xanthomonas citri pv. vignicola</name>
    <dbReference type="NCBI Taxonomy" id="473426"/>
    <lineage>
        <taxon>Bacteria</taxon>
        <taxon>Pseudomonadati</taxon>
        <taxon>Pseudomonadota</taxon>
        <taxon>Gammaproteobacteria</taxon>
        <taxon>Lysobacterales</taxon>
        <taxon>Lysobacteraceae</taxon>
        <taxon>Xanthomonas</taxon>
    </lineage>
</organism>